<keyword evidence="7" id="KW-0206">Cytoskeleton</keyword>
<dbReference type="GO" id="GO:0005524">
    <property type="term" value="F:ATP binding"/>
    <property type="evidence" value="ECO:0007669"/>
    <property type="project" value="UniProtKB-KW"/>
</dbReference>
<gene>
    <name evidence="10" type="ORF">BSTOLATCC_MIC3837</name>
</gene>
<dbReference type="InterPro" id="IPR043129">
    <property type="entry name" value="ATPase_NBD"/>
</dbReference>
<evidence type="ECO:0000256" key="9">
    <source>
        <dbReference type="RuleBase" id="RU000487"/>
    </source>
</evidence>
<evidence type="ECO:0000256" key="8">
    <source>
        <dbReference type="ARBA" id="ARBA00049360"/>
    </source>
</evidence>
<dbReference type="FunFam" id="3.30.420.40:FF:000148">
    <property type="entry name" value="Actin, alpha skeletal muscle"/>
    <property type="match status" value="1"/>
</dbReference>
<dbReference type="Gene3D" id="3.90.640.10">
    <property type="entry name" value="Actin, Chain A, domain 4"/>
    <property type="match status" value="1"/>
</dbReference>
<dbReference type="FunFam" id="3.30.420.40:FF:000050">
    <property type="entry name" value="Actin, alpha skeletal muscle"/>
    <property type="match status" value="1"/>
</dbReference>
<dbReference type="Proteomes" id="UP001162131">
    <property type="component" value="Unassembled WGS sequence"/>
</dbReference>
<dbReference type="PRINTS" id="PR00190">
    <property type="entry name" value="ACTIN"/>
</dbReference>
<evidence type="ECO:0000313" key="11">
    <source>
        <dbReference type="Proteomes" id="UP001162131"/>
    </source>
</evidence>
<dbReference type="PANTHER" id="PTHR11937">
    <property type="entry name" value="ACTIN"/>
    <property type="match status" value="1"/>
</dbReference>
<sequence length="372" mass="41348">MEGEDVHGLVIDNGSGFIKAGFAGDDAPRSIFPCVTGRPRNNQIGNDQKDLYVGDEARSKYDMLSLKHPIERGIIVDWDEMEKIWNHTFFSGLGVAPDNHPLLLTETPLNPKYSKEKMTQVMFEAFNIPAFYIASQPVLSLYSSGKTIGLVIDSGDGITTTVPIYEGYALPYSIKSLPLGGKDMTEYFISLLSAKGYKFNTCAEREIARDIKEQICYAAMRFKDELNAAGASIEKNYDLPDGRSLIIREERFKCPEAMFDPSLMNIDEDGIHLIANRSIMKSDVEIRKELYSNILLSGGNTLFSGMAERLIVEMTCLAGISSKVRVTAPAERSTSVWIGGSILASLSTFQQMWITKAEYEEAGPTIVHRKCF</sequence>
<comment type="similarity">
    <text evidence="9">Belongs to the actin family.</text>
</comment>
<keyword evidence="5" id="KW-0378">Hydrolase</keyword>
<dbReference type="SUPFAM" id="SSF53067">
    <property type="entry name" value="Actin-like ATPase domain"/>
    <property type="match status" value="2"/>
</dbReference>
<dbReference type="GO" id="GO:0016787">
    <property type="term" value="F:hydrolase activity"/>
    <property type="evidence" value="ECO:0007669"/>
    <property type="project" value="UniProtKB-KW"/>
</dbReference>
<keyword evidence="4" id="KW-0547">Nucleotide-binding</keyword>
<evidence type="ECO:0000313" key="10">
    <source>
        <dbReference type="EMBL" id="CAG9311549.1"/>
    </source>
</evidence>
<evidence type="ECO:0000256" key="3">
    <source>
        <dbReference type="ARBA" id="ARBA00022490"/>
    </source>
</evidence>
<dbReference type="GO" id="GO:0005856">
    <property type="term" value="C:cytoskeleton"/>
    <property type="evidence" value="ECO:0007669"/>
    <property type="project" value="UniProtKB-SubCell"/>
</dbReference>
<evidence type="ECO:0000256" key="7">
    <source>
        <dbReference type="ARBA" id="ARBA00023212"/>
    </source>
</evidence>
<evidence type="ECO:0000256" key="2">
    <source>
        <dbReference type="ARBA" id="ARBA00020098"/>
    </source>
</evidence>
<dbReference type="SMART" id="SM00268">
    <property type="entry name" value="ACTIN"/>
    <property type="match status" value="1"/>
</dbReference>
<evidence type="ECO:0000256" key="5">
    <source>
        <dbReference type="ARBA" id="ARBA00022801"/>
    </source>
</evidence>
<dbReference type="InterPro" id="IPR004000">
    <property type="entry name" value="Actin"/>
</dbReference>
<evidence type="ECO:0000256" key="1">
    <source>
        <dbReference type="ARBA" id="ARBA00004245"/>
    </source>
</evidence>
<dbReference type="PROSITE" id="PS00432">
    <property type="entry name" value="ACTINS_2"/>
    <property type="match status" value="1"/>
</dbReference>
<comment type="subcellular location">
    <subcellularLocation>
        <location evidence="1">Cytoplasm</location>
        <location evidence="1">Cytoskeleton</location>
    </subcellularLocation>
</comment>
<evidence type="ECO:0000256" key="4">
    <source>
        <dbReference type="ARBA" id="ARBA00022741"/>
    </source>
</evidence>
<dbReference type="Pfam" id="PF00022">
    <property type="entry name" value="Actin"/>
    <property type="match status" value="1"/>
</dbReference>
<keyword evidence="11" id="KW-1185">Reference proteome</keyword>
<comment type="caution">
    <text evidence="10">The sequence shown here is derived from an EMBL/GenBank/DDBJ whole genome shotgun (WGS) entry which is preliminary data.</text>
</comment>
<dbReference type="FunFam" id="3.90.640.10:FF:000007">
    <property type="entry name" value="Actin like 7B"/>
    <property type="match status" value="1"/>
</dbReference>
<dbReference type="AlphaFoldDB" id="A0AAU9IK86"/>
<keyword evidence="6" id="KW-0067">ATP-binding</keyword>
<dbReference type="EMBL" id="CAJZBQ010000004">
    <property type="protein sequence ID" value="CAG9311549.1"/>
    <property type="molecule type" value="Genomic_DNA"/>
</dbReference>
<dbReference type="Gene3D" id="3.30.420.40">
    <property type="match status" value="2"/>
</dbReference>
<dbReference type="InterPro" id="IPR004001">
    <property type="entry name" value="Actin_CS"/>
</dbReference>
<proteinExistence type="inferred from homology"/>
<reference evidence="10" key="1">
    <citation type="submission" date="2021-09" db="EMBL/GenBank/DDBJ databases">
        <authorList>
            <consortium name="AG Swart"/>
            <person name="Singh M."/>
            <person name="Singh A."/>
            <person name="Seah K."/>
            <person name="Emmerich C."/>
        </authorList>
    </citation>
    <scope>NUCLEOTIDE SEQUENCE</scope>
    <source>
        <strain evidence="10">ATCC30299</strain>
    </source>
</reference>
<name>A0AAU9IK86_9CILI</name>
<comment type="catalytic activity">
    <reaction evidence="8">
        <text>ATP + H2O = ADP + phosphate + H(+)</text>
        <dbReference type="Rhea" id="RHEA:13065"/>
        <dbReference type="ChEBI" id="CHEBI:15377"/>
        <dbReference type="ChEBI" id="CHEBI:15378"/>
        <dbReference type="ChEBI" id="CHEBI:30616"/>
        <dbReference type="ChEBI" id="CHEBI:43474"/>
        <dbReference type="ChEBI" id="CHEBI:456216"/>
    </reaction>
</comment>
<protein>
    <recommendedName>
        <fullName evidence="2">Actin, cytoplasmic</fullName>
    </recommendedName>
</protein>
<organism evidence="10 11">
    <name type="scientific">Blepharisma stoltei</name>
    <dbReference type="NCBI Taxonomy" id="1481888"/>
    <lineage>
        <taxon>Eukaryota</taxon>
        <taxon>Sar</taxon>
        <taxon>Alveolata</taxon>
        <taxon>Ciliophora</taxon>
        <taxon>Postciliodesmatophora</taxon>
        <taxon>Heterotrichea</taxon>
        <taxon>Heterotrichida</taxon>
        <taxon>Blepharismidae</taxon>
        <taxon>Blepharisma</taxon>
    </lineage>
</organism>
<keyword evidence="3" id="KW-0963">Cytoplasm</keyword>
<evidence type="ECO:0000256" key="6">
    <source>
        <dbReference type="ARBA" id="ARBA00022840"/>
    </source>
</evidence>
<accession>A0AAU9IK86</accession>